<accession>A0A409VNH1</accession>
<organism evidence="3 4">
    <name type="scientific">Panaeolus cyanescens</name>
    <dbReference type="NCBI Taxonomy" id="181874"/>
    <lineage>
        <taxon>Eukaryota</taxon>
        <taxon>Fungi</taxon>
        <taxon>Dikarya</taxon>
        <taxon>Basidiomycota</taxon>
        <taxon>Agaricomycotina</taxon>
        <taxon>Agaricomycetes</taxon>
        <taxon>Agaricomycetidae</taxon>
        <taxon>Agaricales</taxon>
        <taxon>Agaricineae</taxon>
        <taxon>Galeropsidaceae</taxon>
        <taxon>Panaeolus</taxon>
    </lineage>
</organism>
<dbReference type="OrthoDB" id="10471251at2759"/>
<dbReference type="EMBL" id="NHTK01006020">
    <property type="protein sequence ID" value="PPQ67766.1"/>
    <property type="molecule type" value="Genomic_DNA"/>
</dbReference>
<keyword evidence="2" id="KW-1133">Transmembrane helix</keyword>
<feature type="transmembrane region" description="Helical" evidence="2">
    <location>
        <begin position="6"/>
        <end position="26"/>
    </location>
</feature>
<evidence type="ECO:0000256" key="2">
    <source>
        <dbReference type="SAM" id="Phobius"/>
    </source>
</evidence>
<dbReference type="AlphaFoldDB" id="A0A409VNH1"/>
<sequence length="154" mass="17481">MVQIVPVVLITLFLLAFVSTCVYLYVRIHRKANAQRARVQQAQNYYTLYRFDPERGQPVVRQDMNADPALPSYIPRADKTQELPRLYDMIEKLESQPDTADNRRLIQDLRNEVERLKGPESSMGWADPARLPAVPPPTYSLGQGANQPHSGCAS</sequence>
<comment type="caution">
    <text evidence="3">The sequence shown here is derived from an EMBL/GenBank/DDBJ whole genome shotgun (WGS) entry which is preliminary data.</text>
</comment>
<gene>
    <name evidence="3" type="ORF">CVT24_002776</name>
</gene>
<keyword evidence="2" id="KW-0812">Transmembrane</keyword>
<keyword evidence="4" id="KW-1185">Reference proteome</keyword>
<name>A0A409VNH1_9AGAR</name>
<proteinExistence type="predicted"/>
<evidence type="ECO:0000256" key="1">
    <source>
        <dbReference type="SAM" id="MobiDB-lite"/>
    </source>
</evidence>
<evidence type="ECO:0000313" key="4">
    <source>
        <dbReference type="Proteomes" id="UP000284842"/>
    </source>
</evidence>
<reference evidence="3 4" key="1">
    <citation type="journal article" date="2018" name="Evol. Lett.">
        <title>Horizontal gene cluster transfer increased hallucinogenic mushroom diversity.</title>
        <authorList>
            <person name="Reynolds H.T."/>
            <person name="Vijayakumar V."/>
            <person name="Gluck-Thaler E."/>
            <person name="Korotkin H.B."/>
            <person name="Matheny P.B."/>
            <person name="Slot J.C."/>
        </authorList>
    </citation>
    <scope>NUCLEOTIDE SEQUENCE [LARGE SCALE GENOMIC DNA]</scope>
    <source>
        <strain evidence="3 4">2629</strain>
    </source>
</reference>
<feature type="compositionally biased region" description="Polar residues" evidence="1">
    <location>
        <begin position="140"/>
        <end position="154"/>
    </location>
</feature>
<dbReference type="InParanoid" id="A0A409VNH1"/>
<feature type="region of interest" description="Disordered" evidence="1">
    <location>
        <begin position="116"/>
        <end position="154"/>
    </location>
</feature>
<keyword evidence="2" id="KW-0472">Membrane</keyword>
<evidence type="ECO:0000313" key="3">
    <source>
        <dbReference type="EMBL" id="PPQ67766.1"/>
    </source>
</evidence>
<protein>
    <submittedName>
        <fullName evidence="3">Uncharacterized protein</fullName>
    </submittedName>
</protein>
<dbReference type="Proteomes" id="UP000284842">
    <property type="component" value="Unassembled WGS sequence"/>
</dbReference>